<gene>
    <name evidence="2" type="ORF">Fcan01_12547</name>
</gene>
<dbReference type="Proteomes" id="UP000198287">
    <property type="component" value="Unassembled WGS sequence"/>
</dbReference>
<keyword evidence="3" id="KW-1185">Reference proteome</keyword>
<name>A0A226E622_FOLCA</name>
<evidence type="ECO:0000313" key="2">
    <source>
        <dbReference type="EMBL" id="OXA53105.1"/>
    </source>
</evidence>
<sequence length="540" mass="60898">MAPKKSIPPKDKKSVGDENTVSPTAGSSSSSAVEPPQKQRKVEDVKVWTMLPVEKEVSTIEHRYLINRQCVQLRTTHAEWCAPGQVLKTTQKKTVKQDQGVEKIKKKFYELARPQVVEEEINSDPFFCTPSTPEGIVAKVEKPLTQQERERSLNFIKAQPGGVPIEETNMTLKWKVAGGSWSHSSLVVSVGDDKRTRDFNICITPECFSYQGTLASEAEPRCSNDKGPKSRFVIAEYTDNSNKDEIVIFHVMALFVYESETMKRERAVTCLKNQISRSPNNPWPEYVAAQETNHCPTPTRKEVRMLCDFETEEEATKSVTLMRKLIEPNTTIQIRYLNKMVNLPNGAEKEVIEEMDKWGVNLSVSSVIDDEAERASISYPFGIKRQGYEGLASMVTKDEVGALYVVSNPHINYFGKTISGYNLHLPTNTNDTVTQYSNKSGSLPWELIPLGSCPLADLEKNEAHLHVCNMFAHLLKLRQSFVSKDPPYKYPAGQVKKNQSHPICLNKSTNCKFFDNETMIKVNLFMKKFYGVGINLGPND</sequence>
<protein>
    <submittedName>
        <fullName evidence="2">Uncharacterized protein</fullName>
    </submittedName>
</protein>
<proteinExistence type="predicted"/>
<evidence type="ECO:0000256" key="1">
    <source>
        <dbReference type="SAM" id="MobiDB-lite"/>
    </source>
</evidence>
<comment type="caution">
    <text evidence="2">The sequence shown here is derived from an EMBL/GenBank/DDBJ whole genome shotgun (WGS) entry which is preliminary data.</text>
</comment>
<reference evidence="2 3" key="1">
    <citation type="submission" date="2015-12" db="EMBL/GenBank/DDBJ databases">
        <title>The genome of Folsomia candida.</title>
        <authorList>
            <person name="Faddeeva A."/>
            <person name="Derks M.F."/>
            <person name="Anvar Y."/>
            <person name="Smit S."/>
            <person name="Van Straalen N."/>
            <person name="Roelofs D."/>
        </authorList>
    </citation>
    <scope>NUCLEOTIDE SEQUENCE [LARGE SCALE GENOMIC DNA]</scope>
    <source>
        <strain evidence="2 3">VU population</strain>
        <tissue evidence="2">Whole body</tissue>
    </source>
</reference>
<feature type="region of interest" description="Disordered" evidence="1">
    <location>
        <begin position="1"/>
        <end position="41"/>
    </location>
</feature>
<feature type="compositionally biased region" description="Polar residues" evidence="1">
    <location>
        <begin position="17"/>
        <end position="26"/>
    </location>
</feature>
<accession>A0A226E622</accession>
<organism evidence="2 3">
    <name type="scientific">Folsomia candida</name>
    <name type="common">Springtail</name>
    <dbReference type="NCBI Taxonomy" id="158441"/>
    <lineage>
        <taxon>Eukaryota</taxon>
        <taxon>Metazoa</taxon>
        <taxon>Ecdysozoa</taxon>
        <taxon>Arthropoda</taxon>
        <taxon>Hexapoda</taxon>
        <taxon>Collembola</taxon>
        <taxon>Entomobryomorpha</taxon>
        <taxon>Isotomoidea</taxon>
        <taxon>Isotomidae</taxon>
        <taxon>Proisotominae</taxon>
        <taxon>Folsomia</taxon>
    </lineage>
</organism>
<evidence type="ECO:0000313" key="3">
    <source>
        <dbReference type="Proteomes" id="UP000198287"/>
    </source>
</evidence>
<dbReference type="EMBL" id="LNIX01000006">
    <property type="protein sequence ID" value="OXA53105.1"/>
    <property type="molecule type" value="Genomic_DNA"/>
</dbReference>
<dbReference type="AlphaFoldDB" id="A0A226E622"/>